<dbReference type="EMBL" id="QXFY01002280">
    <property type="protein sequence ID" value="KAE9299951.1"/>
    <property type="molecule type" value="Genomic_DNA"/>
</dbReference>
<feature type="region of interest" description="Disordered" evidence="1">
    <location>
        <begin position="124"/>
        <end position="143"/>
    </location>
</feature>
<evidence type="ECO:0000313" key="3">
    <source>
        <dbReference type="Proteomes" id="UP000486351"/>
    </source>
</evidence>
<name>A0A6G0QSC9_9STRA</name>
<accession>A0A6G0QSC9</accession>
<organism evidence="2 3">
    <name type="scientific">Phytophthora fragariae</name>
    <dbReference type="NCBI Taxonomy" id="53985"/>
    <lineage>
        <taxon>Eukaryota</taxon>
        <taxon>Sar</taxon>
        <taxon>Stramenopiles</taxon>
        <taxon>Oomycota</taxon>
        <taxon>Peronosporomycetes</taxon>
        <taxon>Peronosporales</taxon>
        <taxon>Peronosporaceae</taxon>
        <taxon>Phytophthora</taxon>
    </lineage>
</organism>
<dbReference type="AlphaFoldDB" id="A0A6G0QSC9"/>
<evidence type="ECO:0000313" key="2">
    <source>
        <dbReference type="EMBL" id="KAE9299951.1"/>
    </source>
</evidence>
<comment type="caution">
    <text evidence="2">The sequence shown here is derived from an EMBL/GenBank/DDBJ whole genome shotgun (WGS) entry which is preliminary data.</text>
</comment>
<feature type="compositionally biased region" description="Low complexity" evidence="1">
    <location>
        <begin position="42"/>
        <end position="53"/>
    </location>
</feature>
<proteinExistence type="predicted"/>
<feature type="region of interest" description="Disordered" evidence="1">
    <location>
        <begin position="20"/>
        <end position="108"/>
    </location>
</feature>
<dbReference type="Proteomes" id="UP000486351">
    <property type="component" value="Unassembled WGS sequence"/>
</dbReference>
<evidence type="ECO:0000256" key="1">
    <source>
        <dbReference type="SAM" id="MobiDB-lite"/>
    </source>
</evidence>
<feature type="compositionally biased region" description="Polar residues" evidence="1">
    <location>
        <begin position="26"/>
        <end position="37"/>
    </location>
</feature>
<protein>
    <submittedName>
        <fullName evidence="2">Uncharacterized protein</fullName>
    </submittedName>
</protein>
<sequence length="143" mass="15216">MVRITHSATHWQLRCIFDTSSEDENTPPNVQASPQHTHGSKPAAHPRQQAQRAARQRLRQLHWHRDSSMGAAGEVPAPLQGSDESTAKPGGNTPTCVAVADNPSKRQPHDVVANFAGYATNVAGAPQTTQGASAPPRRTSCAA</sequence>
<gene>
    <name evidence="2" type="ORF">PF008_g23124</name>
</gene>
<reference evidence="2 3" key="1">
    <citation type="submission" date="2018-09" db="EMBL/GenBank/DDBJ databases">
        <title>Genomic investigation of the strawberry pathogen Phytophthora fragariae indicates pathogenicity is determined by transcriptional variation in three key races.</title>
        <authorList>
            <person name="Adams T.M."/>
            <person name="Armitage A.D."/>
            <person name="Sobczyk M.K."/>
            <person name="Bates H.J."/>
            <person name="Dunwell J.M."/>
            <person name="Nellist C.F."/>
            <person name="Harrison R.J."/>
        </authorList>
    </citation>
    <scope>NUCLEOTIDE SEQUENCE [LARGE SCALE GENOMIC DNA]</scope>
    <source>
        <strain evidence="2 3">NOV-77</strain>
    </source>
</reference>